<evidence type="ECO:0000313" key="11">
    <source>
        <dbReference type="Proteomes" id="UP000001661"/>
    </source>
</evidence>
<feature type="binding site" evidence="7">
    <location>
        <position position="95"/>
    </location>
    <ligand>
        <name>substrate</name>
    </ligand>
</feature>
<comment type="pathway">
    <text evidence="7">Pyrimidine metabolism; UMP biosynthesis via de novo pathway; (S)-dihydroorotate from bicarbonate: step 3/3.</text>
</comment>
<dbReference type="GO" id="GO:0006145">
    <property type="term" value="P:purine nucleobase catabolic process"/>
    <property type="evidence" value="ECO:0007669"/>
    <property type="project" value="TreeGrafter"/>
</dbReference>
<dbReference type="PROSITE" id="PS00482">
    <property type="entry name" value="DIHYDROOROTASE_1"/>
    <property type="match status" value="1"/>
</dbReference>
<evidence type="ECO:0000256" key="4">
    <source>
        <dbReference type="ARBA" id="ARBA00022801"/>
    </source>
</evidence>
<feature type="binding site" evidence="7">
    <location>
        <position position="153"/>
    </location>
    <ligand>
        <name>Zn(2+)</name>
        <dbReference type="ChEBI" id="CHEBI:29105"/>
        <label>1</label>
    </ligand>
</feature>
<feature type="binding site" evidence="7">
    <location>
        <position position="180"/>
    </location>
    <ligand>
        <name>Zn(2+)</name>
        <dbReference type="ChEBI" id="CHEBI:29105"/>
        <label>2</label>
    </ligand>
</feature>
<dbReference type="AlphaFoldDB" id="D9QPI9"/>
<accession>D9QPI9</accession>
<proteinExistence type="inferred from homology"/>
<dbReference type="KEGG" id="aar:Acear_0896"/>
<dbReference type="PANTHER" id="PTHR43668:SF2">
    <property type="entry name" value="ALLANTOINASE"/>
    <property type="match status" value="1"/>
</dbReference>
<keyword evidence="5 7" id="KW-0862">Zinc</keyword>
<feature type="binding site" evidence="7">
    <location>
        <position position="233"/>
    </location>
    <ligand>
        <name>Zn(2+)</name>
        <dbReference type="ChEBI" id="CHEBI:29105"/>
        <label>2</label>
    </ligand>
</feature>
<feature type="binding site" evidence="7">
    <location>
        <position position="279"/>
    </location>
    <ligand>
        <name>substrate</name>
    </ligand>
</feature>
<dbReference type="NCBIfam" id="TIGR00857">
    <property type="entry name" value="pyrC_multi"/>
    <property type="match status" value="1"/>
</dbReference>
<evidence type="ECO:0000256" key="5">
    <source>
        <dbReference type="ARBA" id="ARBA00022833"/>
    </source>
</evidence>
<feature type="domain" description="Amidohydrolase 3" evidence="8">
    <location>
        <begin position="346"/>
        <end position="422"/>
    </location>
</feature>
<dbReference type="SUPFAM" id="SSF51556">
    <property type="entry name" value="Metallo-dependent hydrolases"/>
    <property type="match status" value="1"/>
</dbReference>
<dbReference type="InterPro" id="IPR013108">
    <property type="entry name" value="Amidohydro_3"/>
</dbReference>
<dbReference type="RefSeq" id="WP_013277876.1">
    <property type="nucleotide sequence ID" value="NC_014378.1"/>
</dbReference>
<gene>
    <name evidence="7" type="primary">pyrC</name>
    <name evidence="10" type="ordered locus">Acear_0896</name>
</gene>
<protein>
    <recommendedName>
        <fullName evidence="7">Dihydroorotase</fullName>
        <shortName evidence="7">DHOase</shortName>
        <ecNumber evidence="7">3.5.2.3</ecNumber>
    </recommendedName>
</protein>
<dbReference type="GO" id="GO:0004038">
    <property type="term" value="F:allantoinase activity"/>
    <property type="evidence" value="ECO:0007669"/>
    <property type="project" value="TreeGrafter"/>
</dbReference>
<keyword evidence="6 7" id="KW-0665">Pyrimidine biosynthesis</keyword>
<dbReference type="Pfam" id="PF07969">
    <property type="entry name" value="Amidohydro_3"/>
    <property type="match status" value="1"/>
</dbReference>
<evidence type="ECO:0000256" key="3">
    <source>
        <dbReference type="ARBA" id="ARBA00022723"/>
    </source>
</evidence>
<evidence type="ECO:0000256" key="1">
    <source>
        <dbReference type="ARBA" id="ARBA00002368"/>
    </source>
</evidence>
<organism evidence="10 11">
    <name type="scientific">Acetohalobium arabaticum (strain ATCC 49924 / DSM 5501 / Z-7288)</name>
    <dbReference type="NCBI Taxonomy" id="574087"/>
    <lineage>
        <taxon>Bacteria</taxon>
        <taxon>Bacillati</taxon>
        <taxon>Bacillota</taxon>
        <taxon>Clostridia</taxon>
        <taxon>Halanaerobiales</taxon>
        <taxon>Halobacteroidaceae</taxon>
        <taxon>Acetohalobium</taxon>
    </lineage>
</organism>
<dbReference type="CDD" id="cd01317">
    <property type="entry name" value="DHOase_IIa"/>
    <property type="match status" value="1"/>
</dbReference>
<evidence type="ECO:0000256" key="7">
    <source>
        <dbReference type="HAMAP-Rule" id="MF_00220"/>
    </source>
</evidence>
<dbReference type="GO" id="GO:0005737">
    <property type="term" value="C:cytoplasm"/>
    <property type="evidence" value="ECO:0007669"/>
    <property type="project" value="TreeGrafter"/>
</dbReference>
<dbReference type="HAMAP" id="MF_00220_B">
    <property type="entry name" value="PyrC_classI_B"/>
    <property type="match status" value="1"/>
</dbReference>
<dbReference type="eggNOG" id="COG0044">
    <property type="taxonomic scope" value="Bacteria"/>
</dbReference>
<dbReference type="HOGENOM" id="CLU_015572_1_0_9"/>
<dbReference type="InterPro" id="IPR011059">
    <property type="entry name" value="Metal-dep_hydrolase_composite"/>
</dbReference>
<dbReference type="InterPro" id="IPR024403">
    <property type="entry name" value="DHOase_cat"/>
</dbReference>
<feature type="domain" description="Dihydroorotase catalytic" evidence="9">
    <location>
        <begin position="50"/>
        <end position="238"/>
    </location>
</feature>
<keyword evidence="11" id="KW-1185">Reference proteome</keyword>
<comment type="cofactor">
    <cofactor evidence="7">
        <name>Zn(2+)</name>
        <dbReference type="ChEBI" id="CHEBI:29105"/>
    </cofactor>
    <text evidence="7">Binds 2 Zn(2+) ions per subunit.</text>
</comment>
<dbReference type="Proteomes" id="UP000001661">
    <property type="component" value="Chromosome"/>
</dbReference>
<dbReference type="EMBL" id="CP002105">
    <property type="protein sequence ID" value="ADL12430.1"/>
    <property type="molecule type" value="Genomic_DNA"/>
</dbReference>
<feature type="binding site" evidence="7">
    <location>
        <position position="153"/>
    </location>
    <ligand>
        <name>Zn(2+)</name>
        <dbReference type="ChEBI" id="CHEBI:29105"/>
        <label>2</label>
    </ligand>
</feature>
<feature type="binding site" evidence="7">
    <location>
        <begin position="324"/>
        <end position="325"/>
    </location>
    <ligand>
        <name>substrate</name>
    </ligand>
</feature>
<feature type="binding site" evidence="7">
    <location>
        <begin position="63"/>
        <end position="65"/>
    </location>
    <ligand>
        <name>substrate</name>
    </ligand>
</feature>
<comment type="catalytic activity">
    <reaction evidence="7">
        <text>(S)-dihydroorotate + H2O = N-carbamoyl-L-aspartate + H(+)</text>
        <dbReference type="Rhea" id="RHEA:24296"/>
        <dbReference type="ChEBI" id="CHEBI:15377"/>
        <dbReference type="ChEBI" id="CHEBI:15378"/>
        <dbReference type="ChEBI" id="CHEBI:30864"/>
        <dbReference type="ChEBI" id="CHEBI:32814"/>
        <dbReference type="EC" id="3.5.2.3"/>
    </reaction>
</comment>
<sequence length="429" mass="46011">MKRLLIKNGKVVSPADGLNEELDILVAEGRIEKIGSGLEDKEAEVIDAIGKVVTPGLIDMHVHLREPGFEHKETIKTGTEAAAAGGFTSVACMPNTNPVIDNSSIVDSVIKKAEFEGKVNLFPIGSITKGLEGEELSEIGSMKEAGIVGISDDGETVMNSELMRLALEYVTAFDLPVISHAEDQVLSGDGVVNEGYYSTVTGLDPIPAAAEDIIVARDIRLAELTGAPLHIAHVSTKRAVELVRDAKERGLEVTAEATPHHFTLTDEAVISFDTNTKVNPPLRSEEDVAAIKEGLADGTIDVIATDHAPHAFEEKNVEYDDAPFGISGLETALPLVITELVKPGIISLEEAVEKLTSNPAEVLNSDVGRLKEGSRADITVLDLDEEYEVDVDKFYSKGKNSPFDGFRLSGRPKVTIVDGKVVMKDNKVL</sequence>
<dbReference type="SUPFAM" id="SSF51338">
    <property type="entry name" value="Composite domain of metallo-dependent hydrolases"/>
    <property type="match status" value="1"/>
</dbReference>
<dbReference type="UniPathway" id="UPA00070">
    <property type="reaction ID" value="UER00117"/>
</dbReference>
<feature type="binding site" evidence="7">
    <location>
        <position position="63"/>
    </location>
    <ligand>
        <name>Zn(2+)</name>
        <dbReference type="ChEBI" id="CHEBI:29105"/>
        <label>1</label>
    </ligand>
</feature>
<dbReference type="InterPro" id="IPR002195">
    <property type="entry name" value="Dihydroorotase_CS"/>
</dbReference>
<dbReference type="OrthoDB" id="9765462at2"/>
<feature type="active site" evidence="7">
    <location>
        <position position="306"/>
    </location>
</feature>
<dbReference type="GO" id="GO:0044205">
    <property type="term" value="P:'de novo' UMP biosynthetic process"/>
    <property type="evidence" value="ECO:0007669"/>
    <property type="project" value="UniProtKB-UniRule"/>
</dbReference>
<dbReference type="InterPro" id="IPR032466">
    <property type="entry name" value="Metal_Hydrolase"/>
</dbReference>
<keyword evidence="3 7" id="KW-0479">Metal-binding</keyword>
<dbReference type="STRING" id="574087.Acear_0896"/>
<dbReference type="InterPro" id="IPR050138">
    <property type="entry name" value="DHOase/Allantoinase_Hydrolase"/>
</dbReference>
<comment type="similarity">
    <text evidence="2 7">Belongs to the metallo-dependent hydrolases superfamily. DHOase family. Class I DHOase subfamily.</text>
</comment>
<dbReference type="Gene3D" id="3.20.20.140">
    <property type="entry name" value="Metal-dependent hydrolases"/>
    <property type="match status" value="1"/>
</dbReference>
<comment type="function">
    <text evidence="1 7">Catalyzes the reversible cyclization of carbamoyl aspartate to dihydroorotate.</text>
</comment>
<dbReference type="GO" id="GO:0004151">
    <property type="term" value="F:dihydroorotase activity"/>
    <property type="evidence" value="ECO:0007669"/>
    <property type="project" value="UniProtKB-UniRule"/>
</dbReference>
<dbReference type="PANTHER" id="PTHR43668">
    <property type="entry name" value="ALLANTOINASE"/>
    <property type="match status" value="1"/>
</dbReference>
<feature type="binding site" evidence="7">
    <location>
        <position position="306"/>
    </location>
    <ligand>
        <name>Zn(2+)</name>
        <dbReference type="ChEBI" id="CHEBI:29105"/>
        <label>1</label>
    </ligand>
</feature>
<reference evidence="10 11" key="1">
    <citation type="journal article" date="2010" name="Stand. Genomic Sci.">
        <title>Complete genome sequence of Acetohalobium arabaticum type strain (Z-7288).</title>
        <authorList>
            <person name="Sikorski J."/>
            <person name="Lapidus A."/>
            <person name="Chertkov O."/>
            <person name="Lucas S."/>
            <person name="Copeland A."/>
            <person name="Glavina Del Rio T."/>
            <person name="Nolan M."/>
            <person name="Tice H."/>
            <person name="Cheng J.F."/>
            <person name="Han C."/>
            <person name="Brambilla E."/>
            <person name="Pitluck S."/>
            <person name="Liolios K."/>
            <person name="Ivanova N."/>
            <person name="Mavromatis K."/>
            <person name="Mikhailova N."/>
            <person name="Pati A."/>
            <person name="Bruce D."/>
            <person name="Detter C."/>
            <person name="Tapia R."/>
            <person name="Goodwin L."/>
            <person name="Chen A."/>
            <person name="Palaniappan K."/>
            <person name="Land M."/>
            <person name="Hauser L."/>
            <person name="Chang Y.J."/>
            <person name="Jeffries C.D."/>
            <person name="Rohde M."/>
            <person name="Goker M."/>
            <person name="Spring S."/>
            <person name="Woyke T."/>
            <person name="Bristow J."/>
            <person name="Eisen J.A."/>
            <person name="Markowitz V."/>
            <person name="Hugenholtz P."/>
            <person name="Kyrpides N.C."/>
            <person name="Klenk H.P."/>
        </authorList>
    </citation>
    <scope>NUCLEOTIDE SEQUENCE [LARGE SCALE GENOMIC DNA]</scope>
    <source>
        <strain evidence="11">ATCC 49924 / DSM 5501 / Z-7288</strain>
    </source>
</reference>
<dbReference type="Pfam" id="PF12890">
    <property type="entry name" value="DHOase"/>
    <property type="match status" value="1"/>
</dbReference>
<dbReference type="PROSITE" id="PS00483">
    <property type="entry name" value="DIHYDROOROTASE_2"/>
    <property type="match status" value="1"/>
</dbReference>
<name>D9QPI9_ACEAZ</name>
<evidence type="ECO:0000259" key="9">
    <source>
        <dbReference type="Pfam" id="PF12890"/>
    </source>
</evidence>
<evidence type="ECO:0000259" key="8">
    <source>
        <dbReference type="Pfam" id="PF07969"/>
    </source>
</evidence>
<dbReference type="Gene3D" id="2.30.40.10">
    <property type="entry name" value="Urease, subunit C, domain 1"/>
    <property type="match status" value="1"/>
</dbReference>
<feature type="binding site" evidence="7">
    <location>
        <position position="310"/>
    </location>
    <ligand>
        <name>substrate</name>
    </ligand>
</feature>
<dbReference type="InterPro" id="IPR004722">
    <property type="entry name" value="DHOase"/>
</dbReference>
<evidence type="ECO:0000256" key="6">
    <source>
        <dbReference type="ARBA" id="ARBA00022975"/>
    </source>
</evidence>
<keyword evidence="4 7" id="KW-0378">Hydrolase</keyword>
<evidence type="ECO:0000313" key="10">
    <source>
        <dbReference type="EMBL" id="ADL12430.1"/>
    </source>
</evidence>
<dbReference type="GO" id="GO:0008270">
    <property type="term" value="F:zinc ion binding"/>
    <property type="evidence" value="ECO:0007669"/>
    <property type="project" value="UniProtKB-UniRule"/>
</dbReference>
<dbReference type="EC" id="3.5.2.3" evidence="7"/>
<feature type="binding site" evidence="7">
    <location>
        <position position="61"/>
    </location>
    <ligand>
        <name>Zn(2+)</name>
        <dbReference type="ChEBI" id="CHEBI:29105"/>
        <label>1</label>
    </ligand>
</feature>
<evidence type="ECO:0000256" key="2">
    <source>
        <dbReference type="ARBA" id="ARBA00010286"/>
    </source>
</evidence>